<dbReference type="EMBL" id="BTRK01000003">
    <property type="protein sequence ID" value="GMR39766.1"/>
    <property type="molecule type" value="Genomic_DNA"/>
</dbReference>
<gene>
    <name evidence="1" type="ORF">PMAYCL1PPCAC_09961</name>
</gene>
<sequence>QSPISLSLPLRLSVISACINGLSAPASTHMPRLQSKSRERALRRYLMQSVRSLLQKDGSRRADVHLP</sequence>
<reference evidence="2" key="1">
    <citation type="submission" date="2022-10" db="EMBL/GenBank/DDBJ databases">
        <title>Genome assembly of Pristionchus species.</title>
        <authorList>
            <person name="Yoshida K."/>
            <person name="Sommer R.J."/>
        </authorList>
    </citation>
    <scope>NUCLEOTIDE SEQUENCE [LARGE SCALE GENOMIC DNA]</scope>
    <source>
        <strain evidence="2">RS5460</strain>
    </source>
</reference>
<proteinExistence type="predicted"/>
<accession>A0AAN4ZFD4</accession>
<dbReference type="AlphaFoldDB" id="A0AAN4ZFD4"/>
<feature type="non-terminal residue" evidence="1">
    <location>
        <position position="67"/>
    </location>
</feature>
<evidence type="ECO:0000313" key="2">
    <source>
        <dbReference type="Proteomes" id="UP001328107"/>
    </source>
</evidence>
<evidence type="ECO:0000313" key="1">
    <source>
        <dbReference type="EMBL" id="GMR39766.1"/>
    </source>
</evidence>
<name>A0AAN4ZFD4_9BILA</name>
<comment type="caution">
    <text evidence="1">The sequence shown here is derived from an EMBL/GenBank/DDBJ whole genome shotgun (WGS) entry which is preliminary data.</text>
</comment>
<feature type="non-terminal residue" evidence="1">
    <location>
        <position position="1"/>
    </location>
</feature>
<protein>
    <submittedName>
        <fullName evidence="1">Uncharacterized protein</fullName>
    </submittedName>
</protein>
<keyword evidence="2" id="KW-1185">Reference proteome</keyword>
<dbReference type="Proteomes" id="UP001328107">
    <property type="component" value="Unassembled WGS sequence"/>
</dbReference>
<organism evidence="1 2">
    <name type="scientific">Pristionchus mayeri</name>
    <dbReference type="NCBI Taxonomy" id="1317129"/>
    <lineage>
        <taxon>Eukaryota</taxon>
        <taxon>Metazoa</taxon>
        <taxon>Ecdysozoa</taxon>
        <taxon>Nematoda</taxon>
        <taxon>Chromadorea</taxon>
        <taxon>Rhabditida</taxon>
        <taxon>Rhabditina</taxon>
        <taxon>Diplogasteromorpha</taxon>
        <taxon>Diplogasteroidea</taxon>
        <taxon>Neodiplogasteridae</taxon>
        <taxon>Pristionchus</taxon>
    </lineage>
</organism>